<dbReference type="AlphaFoldDB" id="A0A0N4XUK6"/>
<evidence type="ECO:0000313" key="2">
    <source>
        <dbReference type="Proteomes" id="UP000271162"/>
    </source>
</evidence>
<dbReference type="GO" id="GO:0031901">
    <property type="term" value="C:early endosome membrane"/>
    <property type="evidence" value="ECO:0007669"/>
    <property type="project" value="TreeGrafter"/>
</dbReference>
<dbReference type="WBParaSite" id="NBR_0000640101-mRNA-1">
    <property type="protein sequence ID" value="NBR_0000640101-mRNA-1"/>
    <property type="gene ID" value="NBR_0000640101"/>
</dbReference>
<proteinExistence type="predicted"/>
<dbReference type="InterPro" id="IPR039724">
    <property type="entry name" value="WDR91"/>
</dbReference>
<dbReference type="PANTHER" id="PTHR13083">
    <property type="entry name" value="WD REPEAT-CONTAINING PROTEIN 91"/>
    <property type="match status" value="1"/>
</dbReference>
<dbReference type="EMBL" id="UYSL01019798">
    <property type="protein sequence ID" value="VDL69991.1"/>
    <property type="molecule type" value="Genomic_DNA"/>
</dbReference>
<sequence>MNGASTITDSLVREHLLLRGLYNALKAFDQDSKSGKDLKLQVDKFVGDTLAAVDNLDIDILKSIWDLWKSKVFNSLSGHSRTIQNPKDAKRIGNIISAPRSHLVQLVELLTEEMEQGHLADRSHAMNCGMMNPFEDELMDDFAVIAQCSGTMKMSASKPSLKTFFKNLTSGNRKSNVES</sequence>
<dbReference type="STRING" id="27835.A0A0N4XUK6"/>
<evidence type="ECO:0000313" key="1">
    <source>
        <dbReference type="EMBL" id="VDL69991.1"/>
    </source>
</evidence>
<dbReference type="GO" id="GO:0141039">
    <property type="term" value="F:phosphatidylinositol 3-kinase inhibitor activity"/>
    <property type="evidence" value="ECO:0007669"/>
    <property type="project" value="InterPro"/>
</dbReference>
<evidence type="ECO:0000313" key="3">
    <source>
        <dbReference type="WBParaSite" id="NBR_0000640101-mRNA-1"/>
    </source>
</evidence>
<keyword evidence="2" id="KW-1185">Reference proteome</keyword>
<dbReference type="Proteomes" id="UP000271162">
    <property type="component" value="Unassembled WGS sequence"/>
</dbReference>
<dbReference type="PANTHER" id="PTHR13083:SF3">
    <property type="entry name" value="WD REPEAT-CONTAINING PROTEIN 91"/>
    <property type="match status" value="1"/>
</dbReference>
<name>A0A0N4XUK6_NIPBR</name>
<organism evidence="3">
    <name type="scientific">Nippostrongylus brasiliensis</name>
    <name type="common">Rat hookworm</name>
    <dbReference type="NCBI Taxonomy" id="27835"/>
    <lineage>
        <taxon>Eukaryota</taxon>
        <taxon>Metazoa</taxon>
        <taxon>Ecdysozoa</taxon>
        <taxon>Nematoda</taxon>
        <taxon>Chromadorea</taxon>
        <taxon>Rhabditida</taxon>
        <taxon>Rhabditina</taxon>
        <taxon>Rhabditomorpha</taxon>
        <taxon>Strongyloidea</taxon>
        <taxon>Heligmosomidae</taxon>
        <taxon>Nippostrongylus</taxon>
    </lineage>
</organism>
<dbReference type="GO" id="GO:0045022">
    <property type="term" value="P:early endosome to late endosome transport"/>
    <property type="evidence" value="ECO:0007669"/>
    <property type="project" value="InterPro"/>
</dbReference>
<dbReference type="GO" id="GO:0051898">
    <property type="term" value="P:negative regulation of phosphatidylinositol 3-kinase/protein kinase B signal transduction"/>
    <property type="evidence" value="ECO:0007669"/>
    <property type="project" value="InterPro"/>
</dbReference>
<dbReference type="GO" id="GO:0031902">
    <property type="term" value="C:late endosome membrane"/>
    <property type="evidence" value="ECO:0007669"/>
    <property type="project" value="TreeGrafter"/>
</dbReference>
<gene>
    <name evidence="1" type="ORF">NBR_LOCUS6402</name>
</gene>
<reference evidence="3" key="1">
    <citation type="submission" date="2017-02" db="UniProtKB">
        <authorList>
            <consortium name="WormBaseParasite"/>
        </authorList>
    </citation>
    <scope>IDENTIFICATION</scope>
</reference>
<protein>
    <submittedName>
        <fullName evidence="3">Rx_N domain-containing protein</fullName>
    </submittedName>
</protein>
<reference evidence="1 2" key="2">
    <citation type="submission" date="2018-11" db="EMBL/GenBank/DDBJ databases">
        <authorList>
            <consortium name="Pathogen Informatics"/>
        </authorList>
    </citation>
    <scope>NUCLEOTIDE SEQUENCE [LARGE SCALE GENOMIC DNA]</scope>
</reference>
<accession>A0A0N4XUK6</accession>